<evidence type="ECO:0000313" key="12">
    <source>
        <dbReference type="EMBL" id="KAJ8312316.1"/>
    </source>
</evidence>
<organism evidence="12 13">
    <name type="scientific">Tegillarca granosa</name>
    <name type="common">Malaysian cockle</name>
    <name type="synonym">Anadara granosa</name>
    <dbReference type="NCBI Taxonomy" id="220873"/>
    <lineage>
        <taxon>Eukaryota</taxon>
        <taxon>Metazoa</taxon>
        <taxon>Spiralia</taxon>
        <taxon>Lophotrochozoa</taxon>
        <taxon>Mollusca</taxon>
        <taxon>Bivalvia</taxon>
        <taxon>Autobranchia</taxon>
        <taxon>Pteriomorphia</taxon>
        <taxon>Arcoida</taxon>
        <taxon>Arcoidea</taxon>
        <taxon>Arcidae</taxon>
        <taxon>Tegillarca</taxon>
    </lineage>
</organism>
<dbReference type="Pfam" id="PF04548">
    <property type="entry name" value="AIG1"/>
    <property type="match status" value="2"/>
</dbReference>
<dbReference type="InterPro" id="IPR027417">
    <property type="entry name" value="P-loop_NTPase"/>
</dbReference>
<accession>A0ABQ9F6W6</accession>
<dbReference type="Pfam" id="PF00641">
    <property type="entry name" value="Zn_ribbon_RanBP"/>
    <property type="match status" value="1"/>
</dbReference>
<dbReference type="CDD" id="cd01852">
    <property type="entry name" value="AIG1"/>
    <property type="match status" value="2"/>
</dbReference>
<keyword evidence="3" id="KW-0547">Nucleotide-binding</keyword>
<dbReference type="Proteomes" id="UP001217089">
    <property type="component" value="Unassembled WGS sequence"/>
</dbReference>
<dbReference type="InterPro" id="IPR006703">
    <property type="entry name" value="G_AIG1"/>
</dbReference>
<feature type="region of interest" description="Disordered" evidence="9">
    <location>
        <begin position="438"/>
        <end position="468"/>
    </location>
</feature>
<evidence type="ECO:0000256" key="1">
    <source>
        <dbReference type="ARBA" id="ARBA00008535"/>
    </source>
</evidence>
<evidence type="ECO:0000256" key="6">
    <source>
        <dbReference type="ARBA" id="ARBA00023134"/>
    </source>
</evidence>
<keyword evidence="2" id="KW-0479">Metal-binding</keyword>
<keyword evidence="4 7" id="KW-0863">Zinc-finger</keyword>
<comment type="similarity">
    <text evidence="1">Belongs to the TRAFAC class TrmE-Era-EngA-EngB-Septin-like GTPase superfamily. AIG1/Toc34/Toc159-like paraseptin GTPase family. IAN subfamily.</text>
</comment>
<dbReference type="SMART" id="SM00547">
    <property type="entry name" value="ZnF_RBZ"/>
    <property type="match status" value="4"/>
</dbReference>
<dbReference type="SUPFAM" id="SSF52540">
    <property type="entry name" value="P-loop containing nucleoside triphosphate hydrolases"/>
    <property type="match status" value="2"/>
</dbReference>
<evidence type="ECO:0000256" key="7">
    <source>
        <dbReference type="PROSITE-ProRule" id="PRU00322"/>
    </source>
</evidence>
<dbReference type="PROSITE" id="PS01358">
    <property type="entry name" value="ZF_RANBP2_1"/>
    <property type="match status" value="4"/>
</dbReference>
<gene>
    <name evidence="12" type="ORF">KUTeg_009689</name>
</gene>
<proteinExistence type="inferred from homology"/>
<feature type="domain" description="AIG1-type G" evidence="11">
    <location>
        <begin position="616"/>
        <end position="820"/>
    </location>
</feature>
<evidence type="ECO:0000256" key="4">
    <source>
        <dbReference type="ARBA" id="ARBA00022771"/>
    </source>
</evidence>
<keyword evidence="5" id="KW-0862">Zinc</keyword>
<dbReference type="Gene3D" id="2.30.30.380">
    <property type="entry name" value="Zn-finger domain of Sec23/24"/>
    <property type="match status" value="3"/>
</dbReference>
<dbReference type="PANTHER" id="PTHR10903">
    <property type="entry name" value="GTPASE, IMAP FAMILY MEMBER-RELATED"/>
    <property type="match status" value="1"/>
</dbReference>
<evidence type="ECO:0000256" key="5">
    <source>
        <dbReference type="ARBA" id="ARBA00022833"/>
    </source>
</evidence>
<keyword evidence="6" id="KW-0342">GTP-binding</keyword>
<evidence type="ECO:0000256" key="8">
    <source>
        <dbReference type="SAM" id="Coils"/>
    </source>
</evidence>
<dbReference type="EMBL" id="JARBDR010000440">
    <property type="protein sequence ID" value="KAJ8312316.1"/>
    <property type="molecule type" value="Genomic_DNA"/>
</dbReference>
<protein>
    <submittedName>
        <fullName evidence="12">Uncharacterized protein</fullName>
    </submittedName>
</protein>
<dbReference type="InterPro" id="IPR001876">
    <property type="entry name" value="Znf_RanBP2"/>
</dbReference>
<feature type="domain" description="AIG1-type G" evidence="11">
    <location>
        <begin position="104"/>
        <end position="308"/>
    </location>
</feature>
<dbReference type="SUPFAM" id="SSF90209">
    <property type="entry name" value="Ran binding protein zinc finger-like"/>
    <property type="match status" value="3"/>
</dbReference>
<dbReference type="InterPro" id="IPR045058">
    <property type="entry name" value="GIMA/IAN/Toc"/>
</dbReference>
<sequence length="1043" mass="121287">MNIHVIKLNIGWECSICTLANVLSNKKCDACGEQRPELVEQELCSNGLSDWSCQLCTFLNKGTDDICAICNSPHKMDTDGPVNVQDYLNKGARPRPQNFENVQTEELRIVIIGKTGTGKSATGNTILGKKEFESKVWGASVTHKCKLGINNRFGRKIVLVDTPGLFDTGMTNEQVTKEIVKCIGMTAPGPHAILLTVNIGRFTKEEQDTVKHFVDHFGVGMYTYLMVVFTRADDLENENVAIDAYIRGGPQPLKAILHLCNNRYVPFNNRLTGTEQGHQVKGLISLIDDVVNRNGGCCYTNEMYEEAEKTLLRREQEMKQKLQEEERKKIENMRRHLQEEFDKKFEEAKQAQDKLTREIREYEKERKREEDKANEMKNQISELKNELQDCKREEQNRNMEREKQLENIIKDMEKRHLEQQQAANEKANDERLAQLQKQMEENERKREKEIEDMKRENERKEKQIRDEYQRQQNSSFLRDANRRGCEKETDALSQIWSGIKGAAKAVVNTDQVFQLERCKITVLVKWSCRQCTFLNESKDDICDMCHFQRDLDTDNPLHVKPHMNKDWSCQQCTYLNKGEGDICTVCRFRHTSDTDNRSYLNKSARPIQQNAKNNQDKELRIVIIGKTGTGKSATGNTILGEKIFESKACGASVTNKCKLGINRRFDRKIVLVDSPGLFDTEMTNDQVTKEIVKCIGMTAPGPHAILLTVNIGRFTKEEQDTVKHFIDHFGDQMYNYLSVVFTRADDLENENTAIESFVNGGPPELKAILQQCNNRYIAFNNRLKGIDQENQVRRLISIIDDVIRRNGGRYFTNEMYEEAEKTLLRQEQEMQKKLKEEEERKIEEIRHQLKTEFDKKFDVAKYENDQLTKEISEYKNEMQREEAKTRDMTDQISFLKNQLRECKREEQNRNLLEERQIVEMIKGLEKCQIDQRQMEKSRNENERIEQLEKQIRENDKRREKEIQILKEEMERKEQLIRDECKQRQNPSNLRDANRRNLEKETGIFSKFGTFVKGAFKVASTLALFLPNTAAWGAAKMAISAINK</sequence>
<evidence type="ECO:0000259" key="11">
    <source>
        <dbReference type="PROSITE" id="PS51720"/>
    </source>
</evidence>
<reference evidence="12 13" key="1">
    <citation type="submission" date="2022-12" db="EMBL/GenBank/DDBJ databases">
        <title>Chromosome-level genome of Tegillarca granosa.</title>
        <authorList>
            <person name="Kim J."/>
        </authorList>
    </citation>
    <scope>NUCLEOTIDE SEQUENCE [LARGE SCALE GENOMIC DNA]</scope>
    <source>
        <strain evidence="12">Teg-2019</strain>
        <tissue evidence="12">Adductor muscle</tissue>
    </source>
</reference>
<evidence type="ECO:0000256" key="3">
    <source>
        <dbReference type="ARBA" id="ARBA00022741"/>
    </source>
</evidence>
<evidence type="ECO:0000313" key="13">
    <source>
        <dbReference type="Proteomes" id="UP001217089"/>
    </source>
</evidence>
<feature type="domain" description="RanBP2-type" evidence="10">
    <location>
        <begin position="45"/>
        <end position="76"/>
    </location>
</feature>
<dbReference type="Gene3D" id="3.40.50.300">
    <property type="entry name" value="P-loop containing nucleotide triphosphate hydrolases"/>
    <property type="match status" value="2"/>
</dbReference>
<keyword evidence="13" id="KW-1185">Reference proteome</keyword>
<dbReference type="PROSITE" id="PS50199">
    <property type="entry name" value="ZF_RANBP2_2"/>
    <property type="match status" value="2"/>
</dbReference>
<keyword evidence="8" id="KW-0175">Coiled coil</keyword>
<name>A0ABQ9F6W6_TEGGR</name>
<evidence type="ECO:0000256" key="2">
    <source>
        <dbReference type="ARBA" id="ARBA00022723"/>
    </source>
</evidence>
<comment type="caution">
    <text evidence="12">The sequence shown here is derived from an EMBL/GenBank/DDBJ whole genome shotgun (WGS) entry which is preliminary data.</text>
</comment>
<dbReference type="PANTHER" id="PTHR10903:SF184">
    <property type="entry name" value="GTP-BINDING PROTEIN A"/>
    <property type="match status" value="1"/>
</dbReference>
<dbReference type="PROSITE" id="PS51720">
    <property type="entry name" value="G_AIG1"/>
    <property type="match status" value="2"/>
</dbReference>
<feature type="domain" description="RanBP2-type" evidence="10">
    <location>
        <begin position="7"/>
        <end position="37"/>
    </location>
</feature>
<evidence type="ECO:0000259" key="10">
    <source>
        <dbReference type="PROSITE" id="PS50199"/>
    </source>
</evidence>
<dbReference type="InterPro" id="IPR036443">
    <property type="entry name" value="Znf_RanBP2_sf"/>
</dbReference>
<evidence type="ECO:0000256" key="9">
    <source>
        <dbReference type="SAM" id="MobiDB-lite"/>
    </source>
</evidence>
<feature type="coiled-coil region" evidence="8">
    <location>
        <begin position="813"/>
        <end position="982"/>
    </location>
</feature>